<dbReference type="EMBL" id="QGDD01000013">
    <property type="protein sequence ID" value="PWN00963.1"/>
    <property type="molecule type" value="Genomic_DNA"/>
</dbReference>
<dbReference type="Proteomes" id="UP000245507">
    <property type="component" value="Unassembled WGS sequence"/>
</dbReference>
<dbReference type="OrthoDB" id="3828733at2"/>
<feature type="transmembrane region" description="Helical" evidence="1">
    <location>
        <begin position="164"/>
        <end position="186"/>
    </location>
</feature>
<organism evidence="2 3">
    <name type="scientific">Nocardioides silvaticus</name>
    <dbReference type="NCBI Taxonomy" id="2201891"/>
    <lineage>
        <taxon>Bacteria</taxon>
        <taxon>Bacillati</taxon>
        <taxon>Actinomycetota</taxon>
        <taxon>Actinomycetes</taxon>
        <taxon>Propionibacteriales</taxon>
        <taxon>Nocardioidaceae</taxon>
        <taxon>Nocardioides</taxon>
    </lineage>
</organism>
<gene>
    <name evidence="2" type="ORF">DJ010_21150</name>
</gene>
<accession>A0A316T9H2</accession>
<proteinExistence type="predicted"/>
<name>A0A316T9H2_9ACTN</name>
<keyword evidence="3" id="KW-1185">Reference proteome</keyword>
<keyword evidence="1" id="KW-0812">Transmembrane</keyword>
<feature type="transmembrane region" description="Helical" evidence="1">
    <location>
        <begin position="92"/>
        <end position="113"/>
    </location>
</feature>
<reference evidence="2 3" key="1">
    <citation type="submission" date="2018-05" db="EMBL/GenBank/DDBJ databases">
        <title>Nocardioides silvaticus genome.</title>
        <authorList>
            <person name="Li C."/>
            <person name="Wang G."/>
        </authorList>
    </citation>
    <scope>NUCLEOTIDE SEQUENCE [LARGE SCALE GENOMIC DNA]</scope>
    <source>
        <strain evidence="2 3">CCTCC AB 2018079</strain>
    </source>
</reference>
<feature type="transmembrane region" description="Helical" evidence="1">
    <location>
        <begin position="57"/>
        <end position="80"/>
    </location>
</feature>
<evidence type="ECO:0000256" key="1">
    <source>
        <dbReference type="SAM" id="Phobius"/>
    </source>
</evidence>
<dbReference type="AlphaFoldDB" id="A0A316T9H2"/>
<keyword evidence="1" id="KW-0472">Membrane</keyword>
<keyword evidence="1" id="KW-1133">Transmembrane helix</keyword>
<feature type="transmembrane region" description="Helical" evidence="1">
    <location>
        <begin position="192"/>
        <end position="214"/>
    </location>
</feature>
<feature type="transmembrane region" description="Helical" evidence="1">
    <location>
        <begin position="20"/>
        <end position="37"/>
    </location>
</feature>
<feature type="transmembrane region" description="Helical" evidence="1">
    <location>
        <begin position="133"/>
        <end position="152"/>
    </location>
</feature>
<evidence type="ECO:0008006" key="4">
    <source>
        <dbReference type="Google" id="ProtNLM"/>
    </source>
</evidence>
<comment type="caution">
    <text evidence="2">The sequence shown here is derived from an EMBL/GenBank/DDBJ whole genome shotgun (WGS) entry which is preliminary data.</text>
</comment>
<protein>
    <recommendedName>
        <fullName evidence="4">DUF4386 domain-containing protein</fullName>
    </recommendedName>
</protein>
<evidence type="ECO:0000313" key="2">
    <source>
        <dbReference type="EMBL" id="PWN00963.1"/>
    </source>
</evidence>
<evidence type="ECO:0000313" key="3">
    <source>
        <dbReference type="Proteomes" id="UP000245507"/>
    </source>
</evidence>
<dbReference type="RefSeq" id="WP_109697438.1">
    <property type="nucleotide sequence ID" value="NZ_QGDD01000013.1"/>
</dbReference>
<sequence>MNYPEDTTTMTFFHAHGWRLVLAASGVALLAGAPMHPSSDSEDPLRKELAVMTADSAWVPGHSLIVLSTVLLATGLWMAHRRRVWPTSVQRTLGFAAVAVSAYVVETVAHLAAVIDSDRLAAGDAAPVAFGHIGLATVLYPVTGWALVFLALAFGRVWRGWRRVVAVVGAVAGLLHAFSVPLTVLFPDTEFTPVFAGAAMSIAVFTLGIAVAGAPRPVRSAPRTVERIA</sequence>